<reference evidence="2 3" key="1">
    <citation type="journal article" date="2016" name="Nat. Commun.">
        <title>Thousands of microbial genomes shed light on interconnected biogeochemical processes in an aquifer system.</title>
        <authorList>
            <person name="Anantharaman K."/>
            <person name="Brown C.T."/>
            <person name="Hug L.A."/>
            <person name="Sharon I."/>
            <person name="Castelle C.J."/>
            <person name="Probst A.J."/>
            <person name="Thomas B.C."/>
            <person name="Singh A."/>
            <person name="Wilkins M.J."/>
            <person name="Karaoz U."/>
            <person name="Brodie E.L."/>
            <person name="Williams K.H."/>
            <person name="Hubbard S.S."/>
            <person name="Banfield J.F."/>
        </authorList>
    </citation>
    <scope>NUCLEOTIDE SEQUENCE [LARGE SCALE GENOMIC DNA]</scope>
</reference>
<keyword evidence="1" id="KW-0472">Membrane</keyword>
<keyword evidence="1" id="KW-0812">Transmembrane</keyword>
<evidence type="ECO:0000313" key="2">
    <source>
        <dbReference type="EMBL" id="OGD24189.1"/>
    </source>
</evidence>
<evidence type="ECO:0000313" key="3">
    <source>
        <dbReference type="Proteomes" id="UP000176639"/>
    </source>
</evidence>
<dbReference type="AlphaFoldDB" id="A0A1F5B0P5"/>
<dbReference type="EMBL" id="MEYI01000010">
    <property type="protein sequence ID" value="OGD24189.1"/>
    <property type="molecule type" value="Genomic_DNA"/>
</dbReference>
<keyword evidence="1" id="KW-1133">Transmembrane helix</keyword>
<proteinExistence type="predicted"/>
<feature type="transmembrane region" description="Helical" evidence="1">
    <location>
        <begin position="6"/>
        <end position="25"/>
    </location>
</feature>
<evidence type="ECO:0000256" key="1">
    <source>
        <dbReference type="SAM" id="Phobius"/>
    </source>
</evidence>
<sequence length="201" mass="22803">MKFIKIIYNPISPVLFTIILFIIIFQSEDFRFLNHGTYKVTTPSTQALGVNQKVINEECERIVDSQLERSGYKVDKNKTAIEIVKSNCLWISDSSFTTDFDADDQMEIVMITFGAGCGSCHAQEVRIIKDDKVVFYKEGSDFAITLANEFTGFVLQYPEKSLPPNSGDKYIIEGYKAVMGDEGLESFIGFYKEKKVYIFNG</sequence>
<dbReference type="Proteomes" id="UP000176639">
    <property type="component" value="Unassembled WGS sequence"/>
</dbReference>
<name>A0A1F5B0P5_9BACT</name>
<accession>A0A1F5B0P5</accession>
<protein>
    <submittedName>
        <fullName evidence="2">Uncharacterized protein</fullName>
    </submittedName>
</protein>
<gene>
    <name evidence="2" type="ORF">A2Z10_03000</name>
</gene>
<comment type="caution">
    <text evidence="2">The sequence shown here is derived from an EMBL/GenBank/DDBJ whole genome shotgun (WGS) entry which is preliminary data.</text>
</comment>
<organism evidence="2 3">
    <name type="scientific">Candidatus Azambacteria bacterium RBG_16_47_10</name>
    <dbReference type="NCBI Taxonomy" id="1797292"/>
    <lineage>
        <taxon>Bacteria</taxon>
        <taxon>Candidatus Azamiibacteriota</taxon>
    </lineage>
</organism>